<dbReference type="PROSITE" id="PS00018">
    <property type="entry name" value="EF_HAND_1"/>
    <property type="match status" value="1"/>
</dbReference>
<keyword evidence="3" id="KW-0732">Signal</keyword>
<dbReference type="Proteomes" id="UP001465153">
    <property type="component" value="Unassembled WGS sequence"/>
</dbReference>
<dbReference type="InterPro" id="IPR018247">
    <property type="entry name" value="EF_Hand_1_Ca_BS"/>
</dbReference>
<keyword evidence="1" id="KW-0479">Metal-binding</keyword>
<comment type="caution">
    <text evidence="5">The sequence shown here is derived from an EMBL/GenBank/DDBJ whole genome shotgun (WGS) entry which is preliminary data.</text>
</comment>
<organism evidence="5 6">
    <name type="scientific">Sessilibacter corallicola</name>
    <dbReference type="NCBI Taxonomy" id="2904075"/>
    <lineage>
        <taxon>Bacteria</taxon>
        <taxon>Pseudomonadati</taxon>
        <taxon>Pseudomonadota</taxon>
        <taxon>Gammaproteobacteria</taxon>
        <taxon>Cellvibrionales</taxon>
        <taxon>Cellvibrionaceae</taxon>
        <taxon>Sessilibacter</taxon>
    </lineage>
</organism>
<dbReference type="Pfam" id="PF05567">
    <property type="entry name" value="T4P_PilY1"/>
    <property type="match status" value="1"/>
</dbReference>
<evidence type="ECO:0000313" key="6">
    <source>
        <dbReference type="Proteomes" id="UP001465153"/>
    </source>
</evidence>
<proteinExistence type="predicted"/>
<reference evidence="5 6" key="1">
    <citation type="submission" date="2024-04" db="EMBL/GenBank/DDBJ databases">
        <title>Draft genome sequence of Sessilibacter corallicola NBRC 116591.</title>
        <authorList>
            <person name="Miyakawa T."/>
            <person name="Kusuya Y."/>
            <person name="Miura T."/>
        </authorList>
    </citation>
    <scope>NUCLEOTIDE SEQUENCE [LARGE SCALE GENOMIC DNA]</scope>
    <source>
        <strain evidence="5 6">KU-00831-HH</strain>
    </source>
</reference>
<dbReference type="EMBL" id="BAABWN010000003">
    <property type="protein sequence ID" value="GAA6167531.1"/>
    <property type="molecule type" value="Genomic_DNA"/>
</dbReference>
<evidence type="ECO:0000259" key="4">
    <source>
        <dbReference type="Pfam" id="PF05567"/>
    </source>
</evidence>
<keyword evidence="2" id="KW-0106">Calcium</keyword>
<evidence type="ECO:0000256" key="3">
    <source>
        <dbReference type="SAM" id="SignalP"/>
    </source>
</evidence>
<keyword evidence="6" id="KW-1185">Reference proteome</keyword>
<dbReference type="InterPro" id="IPR036465">
    <property type="entry name" value="vWFA_dom_sf"/>
</dbReference>
<sequence length="1154" mass="124430">MNHMSQSKRKFSHLTTQLSLTAAITFATCHSAFAVDLPDRPLLTEASIEPNVMVVLDDSGSMVFGFSFGSYDPGINYGNCPSSLEIPTVGNDLTAFSIGGSEEIEAQTDSDGNAFFTYRGVDYAWGFTPGIDGRTGLPQRCFRRGGSYRVQYSDDFDNRSALINSGNFTAFRAAEGNFWNFYFSNEDQTDGDNWGEEDQKFGVGERIELAQDAAKILMRNLDGVRIGLAGFDGSEGGRILAGIDSIDRRFSSADGDTHRQLIIDRINTINANGATPLGETLAEVSRYFVEGFTNQQVVLHPDNITGSESSANLGSLLPNRPRYEFGVQAPTASDPVVQAFCQENFTVLLTDGAPTQDNTISNGLANYDADGATGVFDDIALAVYDIDLRPDLNEFDGSFVRNNMSTYVIAGFGLGEQTVIRNVVNNGVGFGVDPGAEPGILYQANSGVGLVDAFDDIFEEIFSNAGSLTSVTFNSGSLELDTALYQATFSRAEFLWKGNLLAFPFDESTQVFSTTPMWNAANVLDDRVAAAPNGHLDRDIITMSSSGDGMAFTAANYGALSAMQRNDLSGGTGDSTVGIDVLNYIRGESNPLFRDRTTFDGRLGLLGDIVNSSPIEVGEPEINYPDFGAVVGDGSISQFGTATRPYSSFRSANANRESMVYSGSNDGMLHAFRGNPENGGQEAFAYVPSMVFDDSSTEEGLFYLTNTEYDHRFYVDGALTASDIFIDPDGGTNKSWRTVLIGALRAGGKGIYALDITDPTSISEENARDAVLWEFSGVNDDDMGHVYGDIRVAKMANGKWAAILGNGYNSTSREAKVFIIFFEEGADGSFTAGDWVELDTGVGGDNGMSTPVLADLDGNFIPDRIYAGDLRGNMWVFDVSDPDQDNWESAYMTSGDVPQPLFTARNSNGDEQPITTVPIITRNNETVSTGNGANVLVFFGTGQFIEIGDYTDTNDQSFYAVWDRGDAERDRNDLEPRVLNSTVITNAQGDQVTTRTVSGDDVIWFNASEGDGEWGWFMDFPEPGERVVVEPSILQGTLFFASSVPTTSACSNGGRGFLNSVSTTGLAPTTPLFDVDRDGLINEDDIGFVGEAVLGGLPSGAAYIGGGDLDDPCPSQNGQYQAYSTSSGEIQYRWVCPQDAPQVGRLSWQEMLAQ</sequence>
<feature type="chain" id="PRO_5047437500" evidence="3">
    <location>
        <begin position="35"/>
        <end position="1154"/>
    </location>
</feature>
<gene>
    <name evidence="5" type="ORF">NBRC116591_13410</name>
</gene>
<evidence type="ECO:0000256" key="2">
    <source>
        <dbReference type="ARBA" id="ARBA00022837"/>
    </source>
</evidence>
<evidence type="ECO:0000256" key="1">
    <source>
        <dbReference type="ARBA" id="ARBA00022723"/>
    </source>
</evidence>
<name>A0ABQ0A7B5_9GAMM</name>
<protein>
    <submittedName>
        <fullName evidence="5">PilC/PilY family type IV pilus protein</fullName>
    </submittedName>
</protein>
<evidence type="ECO:0000313" key="5">
    <source>
        <dbReference type="EMBL" id="GAA6167531.1"/>
    </source>
</evidence>
<dbReference type="InterPro" id="IPR008707">
    <property type="entry name" value="B-propeller_PilY1"/>
</dbReference>
<feature type="domain" description="PilY1 beta-propeller" evidence="4">
    <location>
        <begin position="606"/>
        <end position="965"/>
    </location>
</feature>
<feature type="signal peptide" evidence="3">
    <location>
        <begin position="1"/>
        <end position="34"/>
    </location>
</feature>
<dbReference type="SUPFAM" id="SSF53300">
    <property type="entry name" value="vWA-like"/>
    <property type="match status" value="1"/>
</dbReference>
<accession>A0ABQ0A7B5</accession>
<dbReference type="Gene3D" id="3.40.50.410">
    <property type="entry name" value="von Willebrand factor, type A domain"/>
    <property type="match status" value="1"/>
</dbReference>